<dbReference type="STRING" id="454136.NIES2119_11415"/>
<dbReference type="EC" id="3.1.26.-" evidence="6"/>
<keyword evidence="3 6" id="KW-0540">Nuclease</keyword>
<dbReference type="SUPFAM" id="SSF69065">
    <property type="entry name" value="RNase III domain-like"/>
    <property type="match status" value="1"/>
</dbReference>
<dbReference type="EMBL" id="MRCE01000009">
    <property type="protein sequence ID" value="OKH38156.1"/>
    <property type="molecule type" value="Genomic_DNA"/>
</dbReference>
<keyword evidence="6" id="KW-0460">Magnesium</keyword>
<keyword evidence="2 6" id="KW-0698">rRNA processing</keyword>
<dbReference type="GO" id="GO:0004525">
    <property type="term" value="F:ribonuclease III activity"/>
    <property type="evidence" value="ECO:0007669"/>
    <property type="project" value="InterPro"/>
</dbReference>
<comment type="subcellular location">
    <subcellularLocation>
        <location evidence="6">Cytoplasm</location>
    </subcellularLocation>
</comment>
<dbReference type="PIRSF" id="PIRSF005520">
    <property type="entry name" value="UCP005520"/>
    <property type="match status" value="1"/>
</dbReference>
<dbReference type="Gene3D" id="1.10.1520.10">
    <property type="entry name" value="Ribonuclease III domain"/>
    <property type="match status" value="1"/>
</dbReference>
<evidence type="ECO:0000256" key="2">
    <source>
        <dbReference type="ARBA" id="ARBA00022552"/>
    </source>
</evidence>
<dbReference type="Proteomes" id="UP000185860">
    <property type="component" value="Unassembled WGS sequence"/>
</dbReference>
<dbReference type="OrthoDB" id="46571at2"/>
<keyword evidence="4 6" id="KW-0255">Endonuclease</keyword>
<feature type="domain" description="RNase III" evidence="7">
    <location>
        <begin position="4"/>
        <end position="135"/>
    </location>
</feature>
<keyword evidence="5 6" id="KW-0378">Hydrolase</keyword>
<gene>
    <name evidence="6" type="primary">mrnC</name>
    <name evidence="8" type="ORF">NIES2119_11415</name>
</gene>
<keyword evidence="6" id="KW-0963">Cytoplasm</keyword>
<evidence type="ECO:0000256" key="3">
    <source>
        <dbReference type="ARBA" id="ARBA00022722"/>
    </source>
</evidence>
<evidence type="ECO:0000256" key="1">
    <source>
        <dbReference type="ARBA" id="ARBA00022517"/>
    </source>
</evidence>
<keyword evidence="1 6" id="KW-0690">Ribosome biogenesis</keyword>
<evidence type="ECO:0000256" key="6">
    <source>
        <dbReference type="HAMAP-Rule" id="MF_01468"/>
    </source>
</evidence>
<dbReference type="GO" id="GO:0005737">
    <property type="term" value="C:cytoplasm"/>
    <property type="evidence" value="ECO:0007669"/>
    <property type="project" value="UniProtKB-SubCell"/>
</dbReference>
<comment type="cofactor">
    <cofactor evidence="6">
        <name>Mg(2+)</name>
        <dbReference type="ChEBI" id="CHEBI:18420"/>
    </cofactor>
</comment>
<reference evidence="8 9" key="1">
    <citation type="submission" date="2016-11" db="EMBL/GenBank/DDBJ databases">
        <title>Draft Genome Sequences of Nine Cyanobacterial Strains from Diverse Habitats.</title>
        <authorList>
            <person name="Zhu T."/>
            <person name="Hou S."/>
            <person name="Lu X."/>
            <person name="Hess W.R."/>
        </authorList>
    </citation>
    <scope>NUCLEOTIDE SEQUENCE [LARGE SCALE GENOMIC DNA]</scope>
    <source>
        <strain evidence="8 9">IAM M-71</strain>
    </source>
</reference>
<dbReference type="PANTHER" id="PTHR34276">
    <property type="entry name" value="MINI-RIBONUCLEASE 3"/>
    <property type="match status" value="1"/>
</dbReference>
<evidence type="ECO:0000313" key="8">
    <source>
        <dbReference type="EMBL" id="OKH38156.1"/>
    </source>
</evidence>
<name>A0A1U7ILR3_9CYAN</name>
<dbReference type="InterPro" id="IPR008226">
    <property type="entry name" value="Mini3_fam"/>
</dbReference>
<dbReference type="GO" id="GO:0019843">
    <property type="term" value="F:rRNA binding"/>
    <property type="evidence" value="ECO:0007669"/>
    <property type="project" value="UniProtKB-UniRule"/>
</dbReference>
<dbReference type="InterPro" id="IPR036389">
    <property type="entry name" value="RNase_III_sf"/>
</dbReference>
<comment type="subunit">
    <text evidence="6">Homodimer.</text>
</comment>
<sequence>MFYQPLSDISYPLTEVNQLSPVVLAYIGDAVFELYVRNRYLLPAKRIDKYHQQVVFQVRAESQVRHLRSLQPYLTEAESEILRRGRNAAGTKPRRLSPKIYQEASSLETLIGYLYLTDSQRLAQLLAKLDLDLPHEEES</sequence>
<comment type="caution">
    <text evidence="8">The sequence shown here is derived from an EMBL/GenBank/DDBJ whole genome shotgun (WGS) entry which is preliminary data.</text>
</comment>
<accession>A0A1U7ILR3</accession>
<dbReference type="PANTHER" id="PTHR34276:SF1">
    <property type="entry name" value="MINI-RIBONUCLEASE 3"/>
    <property type="match status" value="1"/>
</dbReference>
<dbReference type="RefSeq" id="WP_073593596.1">
    <property type="nucleotide sequence ID" value="NZ_MRCE01000009.1"/>
</dbReference>
<dbReference type="GO" id="GO:0006364">
    <property type="term" value="P:rRNA processing"/>
    <property type="evidence" value="ECO:0007669"/>
    <property type="project" value="UniProtKB-UniRule"/>
</dbReference>
<protein>
    <recommendedName>
        <fullName evidence="6">Mini-ribonuclease 3</fullName>
        <shortName evidence="6">Mini-3</shortName>
        <shortName evidence="6">Mini-RNase 3</shortName>
        <ecNumber evidence="6">3.1.26.-</ecNumber>
    </recommendedName>
    <alternativeName>
        <fullName evidence="6">Mini-RNase III</fullName>
        <shortName evidence="6">Mini-III</shortName>
    </alternativeName>
</protein>
<dbReference type="Pfam" id="PF00636">
    <property type="entry name" value="Ribonuclease_3"/>
    <property type="match status" value="1"/>
</dbReference>
<evidence type="ECO:0000259" key="7">
    <source>
        <dbReference type="SMART" id="SM00535"/>
    </source>
</evidence>
<evidence type="ECO:0000313" key="9">
    <source>
        <dbReference type="Proteomes" id="UP000185860"/>
    </source>
</evidence>
<proteinExistence type="inferred from homology"/>
<comment type="function">
    <text evidence="6">Involved in correct processing of both the 5' and 3' ends of 23S rRNA precursor. Processes 30S rRNA precursor transcript even in absence of ribonuclease 3 (Rnc); Rnc processes 30S rRNA into smaller rRNA precursors.</text>
</comment>
<dbReference type="InterPro" id="IPR000999">
    <property type="entry name" value="RNase_III_dom"/>
</dbReference>
<evidence type="ECO:0000256" key="4">
    <source>
        <dbReference type="ARBA" id="ARBA00022759"/>
    </source>
</evidence>
<evidence type="ECO:0000256" key="5">
    <source>
        <dbReference type="ARBA" id="ARBA00022801"/>
    </source>
</evidence>
<dbReference type="AlphaFoldDB" id="A0A1U7ILR3"/>
<feature type="active site" evidence="6">
    <location>
        <position position="29"/>
    </location>
</feature>
<comment type="similarity">
    <text evidence="6">Belongs to the MrnC RNase family.</text>
</comment>
<dbReference type="SMART" id="SM00535">
    <property type="entry name" value="RIBOc"/>
    <property type="match status" value="1"/>
</dbReference>
<keyword evidence="6" id="KW-0699">rRNA-binding</keyword>
<organism evidence="8 9">
    <name type="scientific">[Phormidium ambiguum] IAM M-71</name>
    <dbReference type="NCBI Taxonomy" id="454136"/>
    <lineage>
        <taxon>Bacteria</taxon>
        <taxon>Bacillati</taxon>
        <taxon>Cyanobacteriota</taxon>
        <taxon>Cyanophyceae</taxon>
        <taxon>Oscillatoriophycideae</taxon>
        <taxon>Aerosakkonematales</taxon>
        <taxon>Aerosakkonemataceae</taxon>
        <taxon>Floridanema</taxon>
    </lineage>
</organism>
<keyword evidence="6" id="KW-0694">RNA-binding</keyword>
<dbReference type="HAMAP" id="MF_01468">
    <property type="entry name" value="RNase_Mini_III"/>
    <property type="match status" value="1"/>
</dbReference>